<dbReference type="Pfam" id="PF03780">
    <property type="entry name" value="Asp23"/>
    <property type="match status" value="1"/>
</dbReference>
<dbReference type="OrthoDB" id="3711227at2"/>
<dbReference type="Proteomes" id="UP000321261">
    <property type="component" value="Unassembled WGS sequence"/>
</dbReference>
<keyword evidence="3" id="KW-1185">Reference proteome</keyword>
<dbReference type="InterPro" id="IPR005531">
    <property type="entry name" value="Asp23"/>
</dbReference>
<accession>A0A561SVS0</accession>
<dbReference type="RefSeq" id="WP_147257859.1">
    <property type="nucleotide sequence ID" value="NZ_VIWU01000001.1"/>
</dbReference>
<protein>
    <submittedName>
        <fullName evidence="2">Putative alkaline shock family protein YloU</fullName>
    </submittedName>
</protein>
<evidence type="ECO:0000256" key="1">
    <source>
        <dbReference type="ARBA" id="ARBA00005721"/>
    </source>
</evidence>
<comment type="caution">
    <text evidence="2">The sequence shown here is derived from an EMBL/GenBank/DDBJ whole genome shotgun (WGS) entry which is preliminary data.</text>
</comment>
<sequence>MSDDARGERLTCGRRAEDVLAQVAAGRGGERDAHQRRCPHCHAALAEYERLWAPLTELATDKPSAPDSVVETALRRIRGAVEHMDYGVLESARGRTRISARVVVVIARESAQAVPGVRVALSKRITGRTGDGPDVRADGNADNPAGDAEVVAGVAGRSTAIEITLAADYGVDLHRLGEHVREAVTADVRALTDLEPVQVTVIIDDIFE</sequence>
<gene>
    <name evidence="2" type="ORF">FHX44_114855</name>
</gene>
<evidence type="ECO:0000313" key="3">
    <source>
        <dbReference type="Proteomes" id="UP000321261"/>
    </source>
</evidence>
<evidence type="ECO:0000313" key="2">
    <source>
        <dbReference type="EMBL" id="TWF78931.1"/>
    </source>
</evidence>
<dbReference type="AlphaFoldDB" id="A0A561SVS0"/>
<reference evidence="2 3" key="1">
    <citation type="submission" date="2019-06" db="EMBL/GenBank/DDBJ databases">
        <title>Sequencing the genomes of 1000 actinobacteria strains.</title>
        <authorList>
            <person name="Klenk H.-P."/>
        </authorList>
    </citation>
    <scope>NUCLEOTIDE SEQUENCE [LARGE SCALE GENOMIC DNA]</scope>
    <source>
        <strain evidence="2 3">DSM 45671</strain>
    </source>
</reference>
<organism evidence="2 3">
    <name type="scientific">Pseudonocardia hierapolitana</name>
    <dbReference type="NCBI Taxonomy" id="1128676"/>
    <lineage>
        <taxon>Bacteria</taxon>
        <taxon>Bacillati</taxon>
        <taxon>Actinomycetota</taxon>
        <taxon>Actinomycetes</taxon>
        <taxon>Pseudonocardiales</taxon>
        <taxon>Pseudonocardiaceae</taxon>
        <taxon>Pseudonocardia</taxon>
    </lineage>
</organism>
<proteinExistence type="inferred from homology"/>
<name>A0A561SVS0_9PSEU</name>
<dbReference type="EMBL" id="VIWU01000001">
    <property type="protein sequence ID" value="TWF78931.1"/>
    <property type="molecule type" value="Genomic_DNA"/>
</dbReference>
<comment type="similarity">
    <text evidence="1">Belongs to the asp23 family.</text>
</comment>